<dbReference type="InterPro" id="IPR039726">
    <property type="entry name" value="Prp40-like"/>
</dbReference>
<evidence type="ECO:0000313" key="3">
    <source>
        <dbReference type="EMBL" id="CAB4286420.1"/>
    </source>
</evidence>
<accession>A0A6J5VBN9</accession>
<dbReference type="PANTHER" id="PTHR11864:SF0">
    <property type="entry name" value="PRP40 PRE-MRNA PROCESSING FACTOR 40 HOMOLOG A (YEAST)"/>
    <property type="match status" value="1"/>
</dbReference>
<dbReference type="GO" id="GO:0071004">
    <property type="term" value="C:U2-type prespliceosome"/>
    <property type="evidence" value="ECO:0007669"/>
    <property type="project" value="TreeGrafter"/>
</dbReference>
<evidence type="ECO:0000259" key="2">
    <source>
        <dbReference type="PROSITE" id="PS51676"/>
    </source>
</evidence>
<gene>
    <name evidence="3" type="ORF">CURHAP_LOCUS43642</name>
</gene>
<dbReference type="PROSITE" id="PS51676">
    <property type="entry name" value="FF"/>
    <property type="match status" value="1"/>
</dbReference>
<dbReference type="FunFam" id="1.10.10.440:FF:000073">
    <property type="entry name" value="Predicted protein"/>
    <property type="match status" value="1"/>
</dbReference>
<dbReference type="AlphaFoldDB" id="A0A6J5VBN9"/>
<dbReference type="Pfam" id="PF01846">
    <property type="entry name" value="FF"/>
    <property type="match status" value="2"/>
</dbReference>
<dbReference type="Gene3D" id="1.10.10.440">
    <property type="entry name" value="FF domain"/>
    <property type="match status" value="2"/>
</dbReference>
<proteinExistence type="predicted"/>
<dbReference type="PANTHER" id="PTHR11864">
    <property type="entry name" value="PRE-MRNA-PROCESSING PROTEIN PRP40"/>
    <property type="match status" value="1"/>
</dbReference>
<organism evidence="3 4">
    <name type="scientific">Prunus armeniaca</name>
    <name type="common">Apricot</name>
    <name type="synonym">Armeniaca vulgaris</name>
    <dbReference type="NCBI Taxonomy" id="36596"/>
    <lineage>
        <taxon>Eukaryota</taxon>
        <taxon>Viridiplantae</taxon>
        <taxon>Streptophyta</taxon>
        <taxon>Embryophyta</taxon>
        <taxon>Tracheophyta</taxon>
        <taxon>Spermatophyta</taxon>
        <taxon>Magnoliopsida</taxon>
        <taxon>eudicotyledons</taxon>
        <taxon>Gunneridae</taxon>
        <taxon>Pentapetalae</taxon>
        <taxon>rosids</taxon>
        <taxon>fabids</taxon>
        <taxon>Rosales</taxon>
        <taxon>Rosaceae</taxon>
        <taxon>Amygdaloideae</taxon>
        <taxon>Amygdaleae</taxon>
        <taxon>Prunus</taxon>
    </lineage>
</organism>
<dbReference type="Proteomes" id="UP000507222">
    <property type="component" value="Unassembled WGS sequence"/>
</dbReference>
<dbReference type="InterPro" id="IPR002713">
    <property type="entry name" value="FF_domain"/>
</dbReference>
<evidence type="ECO:0000313" key="4">
    <source>
        <dbReference type="Proteomes" id="UP000507222"/>
    </source>
</evidence>
<dbReference type="SMART" id="SM00441">
    <property type="entry name" value="FF"/>
    <property type="match status" value="2"/>
</dbReference>
<dbReference type="EMBL" id="CAEKDK010000007">
    <property type="protein sequence ID" value="CAB4286420.1"/>
    <property type="molecule type" value="Genomic_DNA"/>
</dbReference>
<dbReference type="GO" id="GO:0003723">
    <property type="term" value="F:RNA binding"/>
    <property type="evidence" value="ECO:0007669"/>
    <property type="project" value="TreeGrafter"/>
</dbReference>
<dbReference type="SUPFAM" id="SSF81698">
    <property type="entry name" value="FF domain"/>
    <property type="match status" value="2"/>
</dbReference>
<dbReference type="InterPro" id="IPR036517">
    <property type="entry name" value="FF_domain_sf"/>
</dbReference>
<feature type="domain" description="FF" evidence="2">
    <location>
        <begin position="10"/>
        <end position="70"/>
    </location>
</feature>
<dbReference type="GO" id="GO:0045292">
    <property type="term" value="P:mRNA cis splicing, via spliceosome"/>
    <property type="evidence" value="ECO:0007669"/>
    <property type="project" value="InterPro"/>
</dbReference>
<sequence>MTICPNESEVQGLREPFWKLRDSNANQESKELTSATRWSKAVSMFENDERFKAVERARDQEDLYESYIVELERKEKEKAAEERKQNIAEYRQFLESCDFIKENSQWRKVQDRLEDDERCLRLEKLDRTIFATLRRKKRSKRRYRRLKTCLRMKLLHLIPLVQHQKNCLRMLLKN</sequence>
<keyword evidence="1" id="KW-0175">Coiled coil</keyword>
<reference evidence="3 4" key="1">
    <citation type="submission" date="2020-05" db="EMBL/GenBank/DDBJ databases">
        <authorList>
            <person name="Campoy J."/>
            <person name="Schneeberger K."/>
            <person name="Spophaly S."/>
        </authorList>
    </citation>
    <scope>NUCLEOTIDE SEQUENCE [LARGE SCALE GENOMIC DNA]</scope>
    <source>
        <strain evidence="3">PruArmRojPasFocal</strain>
    </source>
</reference>
<evidence type="ECO:0000256" key="1">
    <source>
        <dbReference type="SAM" id="Coils"/>
    </source>
</evidence>
<name>A0A6J5VBN9_PRUAR</name>
<protein>
    <recommendedName>
        <fullName evidence="2">FF domain-containing protein</fullName>
    </recommendedName>
</protein>
<dbReference type="GO" id="GO:0005685">
    <property type="term" value="C:U1 snRNP"/>
    <property type="evidence" value="ECO:0007669"/>
    <property type="project" value="TreeGrafter"/>
</dbReference>
<feature type="coiled-coil region" evidence="1">
    <location>
        <begin position="54"/>
        <end position="91"/>
    </location>
</feature>